<keyword evidence="4" id="KW-1185">Reference proteome</keyword>
<reference evidence="3 4" key="1">
    <citation type="submission" date="2023-05" db="EMBL/GenBank/DDBJ databases">
        <title>Microbacterium dauci sp.nov., Isolated from Carrot Rhizosphere Soil.</title>
        <authorList>
            <person name="Xiao Z."/>
            <person name="Zheng J."/>
        </authorList>
    </citation>
    <scope>NUCLEOTIDE SEQUENCE [LARGE SCALE GENOMIC DNA]</scope>
    <source>
        <strain evidence="3 4">LX3-4</strain>
    </source>
</reference>
<dbReference type="RefSeq" id="WP_283714518.1">
    <property type="nucleotide sequence ID" value="NZ_JASJND010000001.1"/>
</dbReference>
<feature type="compositionally biased region" description="Polar residues" evidence="1">
    <location>
        <begin position="1"/>
        <end position="11"/>
    </location>
</feature>
<accession>A0ABT6ZAN7</accession>
<dbReference type="InterPro" id="IPR046461">
    <property type="entry name" value="TerL_ATPase"/>
</dbReference>
<dbReference type="PANTHER" id="PTHR41287:SF1">
    <property type="entry name" value="PROTEIN YMFN"/>
    <property type="match status" value="1"/>
</dbReference>
<dbReference type="InterPro" id="IPR027417">
    <property type="entry name" value="P-loop_NTPase"/>
</dbReference>
<dbReference type="InterPro" id="IPR005021">
    <property type="entry name" value="Terminase_largesu-like"/>
</dbReference>
<evidence type="ECO:0000256" key="1">
    <source>
        <dbReference type="SAM" id="MobiDB-lite"/>
    </source>
</evidence>
<dbReference type="Proteomes" id="UP001321481">
    <property type="component" value="Unassembled WGS sequence"/>
</dbReference>
<evidence type="ECO:0000259" key="2">
    <source>
        <dbReference type="Pfam" id="PF03354"/>
    </source>
</evidence>
<name>A0ABT6ZAN7_9MICO</name>
<evidence type="ECO:0000313" key="3">
    <source>
        <dbReference type="EMBL" id="MDJ1113227.1"/>
    </source>
</evidence>
<comment type="caution">
    <text evidence="3">The sequence shown here is derived from an EMBL/GenBank/DDBJ whole genome shotgun (WGS) entry which is preliminary data.</text>
</comment>
<proteinExistence type="predicted"/>
<evidence type="ECO:0000313" key="4">
    <source>
        <dbReference type="Proteomes" id="UP001321481"/>
    </source>
</evidence>
<dbReference type="EMBL" id="JASJND010000001">
    <property type="protein sequence ID" value="MDJ1113227.1"/>
    <property type="molecule type" value="Genomic_DNA"/>
</dbReference>
<dbReference type="Pfam" id="PF03354">
    <property type="entry name" value="TerL_ATPase"/>
    <property type="match status" value="1"/>
</dbReference>
<sequence>MARSRSSQTRPRSAARGRQANPLPLRWPVPKGCGQVYVDKVHERDKATPETAHLFGSAEPRISTPPLRELTPETSLGFEVIDFAYEVLGVVLLPWQRAALIRMLELNEDGTLRFRTAVVLVARQNGKSTLAQVLTIWLLFVWGWPLVLGTAQDLDVAESLWEEVVDLVESNEELNALKDGVTKVNGKKSLNLTTGAKYKVKAANRRAGRGLSGNLVLLDELREHQTWDAWGAITKTTMARAEALILALSNAGDVTSRVLRYLRLMAHRALGDPDGIAALEDGAGPSEDDLEELLDTDEIDLDEFDDEDATDLELDDLEQDEETLCILEWSAPPGCDKRDRTGWSWANPSRGYTISTKTIAAACNTDPEWVFRTEVLCQWNDGATSGPFAPGAWDATKTPVVIDENGRRRLARPDVDKIVGPVVAGLAQQTGRSKTYIALAGFRPDGLPQVEVVTVSHGSDWASGWLTHKDRRGRIRAVGGQTSGVPEGTVLKKLKADPKFRMPVVEMNGSDLLDAYADADDGIREKRVWHTPWASLDLAAGTAEWKTLAGGARVIDVKESPTDPTALRAWIAAYWLLMHQPVKAPPPPPPARVIDLSGDDSDRGDDVDFTSVHF</sequence>
<feature type="region of interest" description="Disordered" evidence="1">
    <location>
        <begin position="1"/>
        <end position="24"/>
    </location>
</feature>
<feature type="region of interest" description="Disordered" evidence="1">
    <location>
        <begin position="585"/>
        <end position="614"/>
    </location>
</feature>
<gene>
    <name evidence="3" type="ORF">QNI14_02035</name>
</gene>
<feature type="domain" description="Terminase large subunit-like ATPase" evidence="2">
    <location>
        <begin position="94"/>
        <end position="254"/>
    </location>
</feature>
<protein>
    <submittedName>
        <fullName evidence="3">Terminase large subunit</fullName>
    </submittedName>
</protein>
<dbReference type="PANTHER" id="PTHR41287">
    <property type="match status" value="1"/>
</dbReference>
<dbReference type="Gene3D" id="3.40.50.300">
    <property type="entry name" value="P-loop containing nucleotide triphosphate hydrolases"/>
    <property type="match status" value="1"/>
</dbReference>
<organism evidence="3 4">
    <name type="scientific">Microbacterium dauci</name>
    <dbReference type="NCBI Taxonomy" id="3048008"/>
    <lineage>
        <taxon>Bacteria</taxon>
        <taxon>Bacillati</taxon>
        <taxon>Actinomycetota</taxon>
        <taxon>Actinomycetes</taxon>
        <taxon>Micrococcales</taxon>
        <taxon>Microbacteriaceae</taxon>
        <taxon>Microbacterium</taxon>
    </lineage>
</organism>